<sequence length="523" mass="55356">MRSILPKGESRKRRSIAVRAIACVLVALFALPFAGCSASPNATGGTAGSQEYTVSVSLSGGSGRASIASPTTIVKDGDTYTATITWSSSNYDKMTVNGVDYAPVNDGGNSTFEIPVTLDEDIAVSAETVAMSTPHTIDYTLHLDSSTMKEKSGNDASGGSPAGTASSAAADFHNADLGCGWEPTGALQLEYAKHFTVDEYEGGLRLICISNGERFLVVPQDAKVPDGLSSDIAVIRRPADKVYLVSSATMCLVDALDANDNILMSGTKADDCSVAGFKSALESGAITYGGKYSAPDYERISASGCTLAIENTMINHTPDVKEKLQKLGLVVLTEQSSSEPEALGRVEWIKLFGVLFDKEDEAAHLFNEQKARVEQTSGLASSGKTVAYFYINSNGAAVTRRSGDYVAQMIELAGGSYALDDAQTASTSGSSVTLEMERFYATAKDADIIVYNGTIDESVATLNDFVGKNALLSQFKAVKNGNVWVTSADMYQQMTSTADIIDELHGAFTCDDSSGFHYLRKLG</sequence>
<evidence type="ECO:0000313" key="5">
    <source>
        <dbReference type="Proteomes" id="UP000095468"/>
    </source>
</evidence>
<feature type="domain" description="Fe/B12 periplasmic-binding" evidence="3">
    <location>
        <begin position="241"/>
        <end position="512"/>
    </location>
</feature>
<accession>A0A174CKT5</accession>
<dbReference type="InterPro" id="IPR002491">
    <property type="entry name" value="ABC_transptr_periplasmic_BD"/>
</dbReference>
<name>A0A174CKT5_9ACTN</name>
<organism evidence="4 5">
    <name type="scientific">Collinsella aerofaciens</name>
    <dbReference type="NCBI Taxonomy" id="74426"/>
    <lineage>
        <taxon>Bacteria</taxon>
        <taxon>Bacillati</taxon>
        <taxon>Actinomycetota</taxon>
        <taxon>Coriobacteriia</taxon>
        <taxon>Coriobacteriales</taxon>
        <taxon>Coriobacteriaceae</taxon>
        <taxon>Collinsella</taxon>
    </lineage>
</organism>
<evidence type="ECO:0000313" key="4">
    <source>
        <dbReference type="EMBL" id="CUO14002.1"/>
    </source>
</evidence>
<protein>
    <submittedName>
        <fullName evidence="4">ABC-type Fe3+-citrate transport system, periplasmic component</fullName>
    </submittedName>
</protein>
<dbReference type="InterPro" id="IPR050902">
    <property type="entry name" value="ABC_Transporter_SBP"/>
</dbReference>
<evidence type="ECO:0000256" key="2">
    <source>
        <dbReference type="SAM" id="MobiDB-lite"/>
    </source>
</evidence>
<reference evidence="4 5" key="1">
    <citation type="submission" date="2015-09" db="EMBL/GenBank/DDBJ databases">
        <authorList>
            <consortium name="Pathogen Informatics"/>
        </authorList>
    </citation>
    <scope>NUCLEOTIDE SEQUENCE [LARGE SCALE GENOMIC DNA]</scope>
    <source>
        <strain evidence="4 5">2789STDY5608823</strain>
    </source>
</reference>
<dbReference type="SUPFAM" id="SSF53807">
    <property type="entry name" value="Helical backbone' metal receptor"/>
    <property type="match status" value="1"/>
</dbReference>
<dbReference type="Gene3D" id="3.40.50.1980">
    <property type="entry name" value="Nitrogenase molybdenum iron protein domain"/>
    <property type="match status" value="2"/>
</dbReference>
<dbReference type="PANTHER" id="PTHR30535:SF34">
    <property type="entry name" value="MOLYBDATE-BINDING PROTEIN MOLA"/>
    <property type="match status" value="1"/>
</dbReference>
<evidence type="ECO:0000256" key="1">
    <source>
        <dbReference type="ARBA" id="ARBA00008814"/>
    </source>
</evidence>
<feature type="region of interest" description="Disordered" evidence="2">
    <location>
        <begin position="148"/>
        <end position="167"/>
    </location>
</feature>
<dbReference type="AlphaFoldDB" id="A0A174CKT5"/>
<dbReference type="Pfam" id="PF01497">
    <property type="entry name" value="Peripla_BP_2"/>
    <property type="match status" value="1"/>
</dbReference>
<proteinExistence type="inferred from homology"/>
<dbReference type="Proteomes" id="UP000095468">
    <property type="component" value="Unassembled WGS sequence"/>
</dbReference>
<gene>
    <name evidence="4" type="ORF">ERS852381_01120</name>
</gene>
<dbReference type="EMBL" id="CYYP01000008">
    <property type="protein sequence ID" value="CUO14002.1"/>
    <property type="molecule type" value="Genomic_DNA"/>
</dbReference>
<evidence type="ECO:0000259" key="3">
    <source>
        <dbReference type="PROSITE" id="PS50983"/>
    </source>
</evidence>
<dbReference type="PANTHER" id="PTHR30535">
    <property type="entry name" value="VITAMIN B12-BINDING PROTEIN"/>
    <property type="match status" value="1"/>
</dbReference>
<dbReference type="PROSITE" id="PS50983">
    <property type="entry name" value="FE_B12_PBP"/>
    <property type="match status" value="1"/>
</dbReference>
<comment type="similarity">
    <text evidence="1">Belongs to the bacterial solute-binding protein 8 family.</text>
</comment>
<feature type="compositionally biased region" description="Low complexity" evidence="2">
    <location>
        <begin position="157"/>
        <end position="167"/>
    </location>
</feature>